<evidence type="ECO:0000256" key="2">
    <source>
        <dbReference type="ARBA" id="ARBA00006193"/>
    </source>
</evidence>
<accession>A0A3B3R7V7</accession>
<evidence type="ECO:0000256" key="1">
    <source>
        <dbReference type="ARBA" id="ARBA00004141"/>
    </source>
</evidence>
<sequence>MCTGKCARCIGGALIPLAIISILCNIILFFPDGKTKYVTEEKDGYGPRITQEVKYMGGLVGGGILVLIPAIHIHSTGTMGLFANRCGMFLSIALAAVGVIGALYSLTVAVLGIVNGPTCRGLILWGTPFKDSYLNNRNLWSLCREPSNVVEFNLGLFSILLGASILELLLCGFQMVNGLFGCLFGTCLRKGVL</sequence>
<dbReference type="GeneTree" id="ENSGT01030000234590"/>
<feature type="transmembrane region" description="Helical" evidence="6">
    <location>
        <begin position="12"/>
        <end position="30"/>
    </location>
</feature>
<dbReference type="Pfam" id="PF05805">
    <property type="entry name" value="L6_membrane"/>
    <property type="match status" value="1"/>
</dbReference>
<dbReference type="PANTHER" id="PTHR14198:SF23">
    <property type="entry name" value="SI:CH211-137I24.10"/>
    <property type="match status" value="1"/>
</dbReference>
<name>A0A3B3R7V7_9TELE</name>
<feature type="transmembrane region" description="Helical" evidence="6">
    <location>
        <begin position="55"/>
        <end position="74"/>
    </location>
</feature>
<reference evidence="7" key="1">
    <citation type="submission" date="2025-08" db="UniProtKB">
        <authorList>
            <consortium name="Ensembl"/>
        </authorList>
    </citation>
    <scope>IDENTIFICATION</scope>
</reference>
<evidence type="ECO:0000256" key="3">
    <source>
        <dbReference type="ARBA" id="ARBA00022692"/>
    </source>
</evidence>
<keyword evidence="5 6" id="KW-0472">Membrane</keyword>
<dbReference type="AlphaFoldDB" id="A0A3B3R7V7"/>
<dbReference type="Ensembl" id="ENSPKIT00000038753.1">
    <property type="protein sequence ID" value="ENSPKIP00000014314.1"/>
    <property type="gene ID" value="ENSPKIG00000001417.1"/>
</dbReference>
<dbReference type="InterPro" id="IPR008661">
    <property type="entry name" value="L6_membrane"/>
</dbReference>
<keyword evidence="8" id="KW-1185">Reference proteome</keyword>
<evidence type="ECO:0000313" key="7">
    <source>
        <dbReference type="Ensembl" id="ENSPKIP00000014314.1"/>
    </source>
</evidence>
<evidence type="ECO:0000256" key="5">
    <source>
        <dbReference type="ARBA" id="ARBA00023136"/>
    </source>
</evidence>
<keyword evidence="3 6" id="KW-0812">Transmembrane</keyword>
<evidence type="ECO:0000256" key="6">
    <source>
        <dbReference type="SAM" id="Phobius"/>
    </source>
</evidence>
<reference evidence="7" key="2">
    <citation type="submission" date="2025-09" db="UniProtKB">
        <authorList>
            <consortium name="Ensembl"/>
        </authorList>
    </citation>
    <scope>IDENTIFICATION</scope>
</reference>
<dbReference type="GO" id="GO:0016020">
    <property type="term" value="C:membrane"/>
    <property type="evidence" value="ECO:0007669"/>
    <property type="project" value="UniProtKB-SubCell"/>
</dbReference>
<dbReference type="PANTHER" id="PTHR14198">
    <property type="entry name" value="TRANSMEMBRANE 4 L6 FAMILY MEMBER 1-RELATED"/>
    <property type="match status" value="1"/>
</dbReference>
<feature type="transmembrane region" description="Helical" evidence="6">
    <location>
        <begin position="154"/>
        <end position="180"/>
    </location>
</feature>
<evidence type="ECO:0000313" key="8">
    <source>
        <dbReference type="Proteomes" id="UP000261540"/>
    </source>
</evidence>
<comment type="similarity">
    <text evidence="2">Belongs to the L6 tetraspanin family.</text>
</comment>
<keyword evidence="4 6" id="KW-1133">Transmembrane helix</keyword>
<dbReference type="Proteomes" id="UP000261540">
    <property type="component" value="Unplaced"/>
</dbReference>
<organism evidence="7 8">
    <name type="scientific">Paramormyrops kingsleyae</name>
    <dbReference type="NCBI Taxonomy" id="1676925"/>
    <lineage>
        <taxon>Eukaryota</taxon>
        <taxon>Metazoa</taxon>
        <taxon>Chordata</taxon>
        <taxon>Craniata</taxon>
        <taxon>Vertebrata</taxon>
        <taxon>Euteleostomi</taxon>
        <taxon>Actinopterygii</taxon>
        <taxon>Neopterygii</taxon>
        <taxon>Teleostei</taxon>
        <taxon>Osteoglossocephala</taxon>
        <taxon>Osteoglossomorpha</taxon>
        <taxon>Osteoglossiformes</taxon>
        <taxon>Mormyridae</taxon>
        <taxon>Paramormyrops</taxon>
    </lineage>
</organism>
<proteinExistence type="inferred from homology"/>
<protein>
    <submittedName>
        <fullName evidence="7">Transmembrane 4 L six family member 21a</fullName>
    </submittedName>
</protein>
<feature type="transmembrane region" description="Helical" evidence="6">
    <location>
        <begin position="86"/>
        <end position="114"/>
    </location>
</feature>
<comment type="subcellular location">
    <subcellularLocation>
        <location evidence="1">Membrane</location>
        <topology evidence="1">Multi-pass membrane protein</topology>
    </subcellularLocation>
</comment>
<evidence type="ECO:0000256" key="4">
    <source>
        <dbReference type="ARBA" id="ARBA00022989"/>
    </source>
</evidence>